<reference evidence="1 2" key="1">
    <citation type="submission" date="2021-06" db="EMBL/GenBank/DDBJ databases">
        <authorList>
            <person name="Palmer J.M."/>
        </authorList>
    </citation>
    <scope>NUCLEOTIDE SEQUENCE [LARGE SCALE GENOMIC DNA]</scope>
    <source>
        <strain evidence="2">if_2019</strain>
        <tissue evidence="1">Muscle</tissue>
    </source>
</reference>
<dbReference type="EMBL" id="JAHRIQ010097929">
    <property type="protein sequence ID" value="MEQ2253465.1"/>
    <property type="molecule type" value="Genomic_DNA"/>
</dbReference>
<sequence>MTCSKHDRKSSSFLRHQTGSDRSFYWQGPISSNFCTLLVGAELSMVEGALKACSCYNLVAMGGIRQQGHRWHGGGDEQSVFSQRLLQICCKTERYRRSFLPTAISIYNGSLKKPS</sequence>
<evidence type="ECO:0000313" key="2">
    <source>
        <dbReference type="Proteomes" id="UP001482620"/>
    </source>
</evidence>
<accession>A0ABV0V819</accession>
<dbReference type="Proteomes" id="UP001482620">
    <property type="component" value="Unassembled WGS sequence"/>
</dbReference>
<keyword evidence="2" id="KW-1185">Reference proteome</keyword>
<evidence type="ECO:0000313" key="1">
    <source>
        <dbReference type="EMBL" id="MEQ2253465.1"/>
    </source>
</evidence>
<name>A0ABV0V819_9TELE</name>
<proteinExistence type="predicted"/>
<comment type="caution">
    <text evidence="1">The sequence shown here is derived from an EMBL/GenBank/DDBJ whole genome shotgun (WGS) entry which is preliminary data.</text>
</comment>
<protein>
    <submittedName>
        <fullName evidence="1">Uncharacterized protein</fullName>
    </submittedName>
</protein>
<gene>
    <name evidence="1" type="ORF">ILYODFUR_032378</name>
</gene>
<organism evidence="1 2">
    <name type="scientific">Ilyodon furcidens</name>
    <name type="common">goldbreast splitfin</name>
    <dbReference type="NCBI Taxonomy" id="33524"/>
    <lineage>
        <taxon>Eukaryota</taxon>
        <taxon>Metazoa</taxon>
        <taxon>Chordata</taxon>
        <taxon>Craniata</taxon>
        <taxon>Vertebrata</taxon>
        <taxon>Euteleostomi</taxon>
        <taxon>Actinopterygii</taxon>
        <taxon>Neopterygii</taxon>
        <taxon>Teleostei</taxon>
        <taxon>Neoteleostei</taxon>
        <taxon>Acanthomorphata</taxon>
        <taxon>Ovalentaria</taxon>
        <taxon>Atherinomorphae</taxon>
        <taxon>Cyprinodontiformes</taxon>
        <taxon>Goodeidae</taxon>
        <taxon>Ilyodon</taxon>
    </lineage>
</organism>